<dbReference type="Proteomes" id="UP001596548">
    <property type="component" value="Unassembled WGS sequence"/>
</dbReference>
<keyword evidence="1" id="KW-0472">Membrane</keyword>
<keyword evidence="3" id="KW-1185">Reference proteome</keyword>
<feature type="transmembrane region" description="Helical" evidence="1">
    <location>
        <begin position="39"/>
        <end position="63"/>
    </location>
</feature>
<protein>
    <submittedName>
        <fullName evidence="2">Uncharacterized protein</fullName>
    </submittedName>
</protein>
<proteinExistence type="predicted"/>
<gene>
    <name evidence="2" type="ORF">ACFQS1_38320</name>
</gene>
<dbReference type="RefSeq" id="WP_378977569.1">
    <property type="nucleotide sequence ID" value="NZ_JBHTBJ010000062.1"/>
</dbReference>
<evidence type="ECO:0000256" key="1">
    <source>
        <dbReference type="SAM" id="Phobius"/>
    </source>
</evidence>
<comment type="caution">
    <text evidence="2">The sequence shown here is derived from an EMBL/GenBank/DDBJ whole genome shotgun (WGS) entry which is preliminary data.</text>
</comment>
<accession>A0ABW2I4X1</accession>
<keyword evidence="1" id="KW-1133">Transmembrane helix</keyword>
<evidence type="ECO:0000313" key="3">
    <source>
        <dbReference type="Proteomes" id="UP001596548"/>
    </source>
</evidence>
<name>A0ABW2I4X1_9ACTN</name>
<sequence length="91" mass="9981">MTTPNSKTKYLVEFLESVGEMLDNILDALEAYTAGLPAALQWALAVVPLVLGHLSIVLAVVLYGTRAVRSIANAGWRWLTHVARLPRRPGR</sequence>
<organism evidence="2 3">
    <name type="scientific">Paractinoplanes rhizophilus</name>
    <dbReference type="NCBI Taxonomy" id="1416877"/>
    <lineage>
        <taxon>Bacteria</taxon>
        <taxon>Bacillati</taxon>
        <taxon>Actinomycetota</taxon>
        <taxon>Actinomycetes</taxon>
        <taxon>Micromonosporales</taxon>
        <taxon>Micromonosporaceae</taxon>
        <taxon>Paractinoplanes</taxon>
    </lineage>
</organism>
<reference evidence="3" key="1">
    <citation type="journal article" date="2019" name="Int. J. Syst. Evol. Microbiol.">
        <title>The Global Catalogue of Microorganisms (GCM) 10K type strain sequencing project: providing services to taxonomists for standard genome sequencing and annotation.</title>
        <authorList>
            <consortium name="The Broad Institute Genomics Platform"/>
            <consortium name="The Broad Institute Genome Sequencing Center for Infectious Disease"/>
            <person name="Wu L."/>
            <person name="Ma J."/>
        </authorList>
    </citation>
    <scope>NUCLEOTIDE SEQUENCE [LARGE SCALE GENOMIC DNA]</scope>
    <source>
        <strain evidence="3">XZYJT-10</strain>
    </source>
</reference>
<keyword evidence="1" id="KW-0812">Transmembrane</keyword>
<evidence type="ECO:0000313" key="2">
    <source>
        <dbReference type="EMBL" id="MFC7279848.1"/>
    </source>
</evidence>
<dbReference type="EMBL" id="JBHTBJ010000062">
    <property type="protein sequence ID" value="MFC7279848.1"/>
    <property type="molecule type" value="Genomic_DNA"/>
</dbReference>